<comment type="caution">
    <text evidence="2">The sequence shown here is derived from an EMBL/GenBank/DDBJ whole genome shotgun (WGS) entry which is preliminary data.</text>
</comment>
<reference evidence="2 3" key="1">
    <citation type="journal article" date="2014" name="PLoS Genet.">
        <title>Phylogenetically driven sequencing of extremely halophilic archaea reveals strategies for static and dynamic osmo-response.</title>
        <authorList>
            <person name="Becker E.A."/>
            <person name="Seitzer P.M."/>
            <person name="Tritt A."/>
            <person name="Larsen D."/>
            <person name="Krusor M."/>
            <person name="Yao A.I."/>
            <person name="Wu D."/>
            <person name="Madern D."/>
            <person name="Eisen J.A."/>
            <person name="Darling A.E."/>
            <person name="Facciotti M.T."/>
        </authorList>
    </citation>
    <scope>NUCLEOTIDE SEQUENCE [LARGE SCALE GENOMIC DNA]</scope>
    <source>
        <strain evidence="2 3">DSM 18795</strain>
    </source>
</reference>
<evidence type="ECO:0000313" key="3">
    <source>
        <dbReference type="Proteomes" id="UP000011531"/>
    </source>
</evidence>
<feature type="transmembrane region" description="Helical" evidence="1">
    <location>
        <begin position="168"/>
        <end position="191"/>
    </location>
</feature>
<protein>
    <submittedName>
        <fullName evidence="2">Uncharacterized protein</fullName>
    </submittedName>
</protein>
<gene>
    <name evidence="2" type="ORF">C492_11160</name>
</gene>
<evidence type="ECO:0000313" key="2">
    <source>
        <dbReference type="EMBL" id="ELY59293.1"/>
    </source>
</evidence>
<feature type="transmembrane region" description="Helical" evidence="1">
    <location>
        <begin position="39"/>
        <end position="60"/>
    </location>
</feature>
<dbReference type="EMBL" id="AOIA01000103">
    <property type="protein sequence ID" value="ELY59293.1"/>
    <property type="molecule type" value="Genomic_DNA"/>
</dbReference>
<name>L9XF37_9EURY</name>
<keyword evidence="1" id="KW-0812">Transmembrane</keyword>
<keyword evidence="1" id="KW-0472">Membrane</keyword>
<organism evidence="2 3">
    <name type="scientific">Natronococcus jeotgali DSM 18795</name>
    <dbReference type="NCBI Taxonomy" id="1227498"/>
    <lineage>
        <taxon>Archaea</taxon>
        <taxon>Methanobacteriati</taxon>
        <taxon>Methanobacteriota</taxon>
        <taxon>Stenosarchaea group</taxon>
        <taxon>Halobacteria</taxon>
        <taxon>Halobacteriales</taxon>
        <taxon>Natrialbaceae</taxon>
        <taxon>Natronococcus</taxon>
    </lineage>
</organism>
<feature type="transmembrane region" description="Helical" evidence="1">
    <location>
        <begin position="7"/>
        <end position="27"/>
    </location>
</feature>
<feature type="transmembrane region" description="Helical" evidence="1">
    <location>
        <begin position="93"/>
        <end position="116"/>
    </location>
</feature>
<proteinExistence type="predicted"/>
<dbReference type="OrthoDB" id="382122at2157"/>
<dbReference type="STRING" id="1227498.C492_11160"/>
<dbReference type="Pfam" id="PF10011">
    <property type="entry name" value="DUF2254"/>
    <property type="match status" value="1"/>
</dbReference>
<keyword evidence="3" id="KW-1185">Reference proteome</keyword>
<sequence>MFPRVSLHGKLAISAASSVLIGFLLIIEDLSQYVEFTEFPWAAEIGGLLMLSGYFLAFLANSVENQGWLADQVLGRYYFVRWYVHQFRIEYRILAYGGIALLLILGASIFVPGVFVSEPESPENVLRMNAQILATIFAITISLTLLGLEYYSRRLTPRIAKSVLQSTFIKLLLTSYVLSIAANVAVLSFFADWAGFFLLYSFLALVWCLLYLIAYLYNLIRWLQPRSQLEIIERSILDSFPREIVQKYRQGRIRGTDQRDRFVDIQKIIIRTVRENDIYLFGEWMDLLFGKEIEYLEDVQERKEQGDPTLSNDEAEAISNYFLHLQRQIYQEILNTDSVEFLNAYIVNISHVIIQLIEIREAGWMNEVIEHFNKTGIDIVENEYESVFQSYGDALQEVAEAEIASMPRKKKHIVLNDAYKGMDELSDEEHDERMWFISSRDMFTDRLSFLEDYAEAATERNFKRPVRTALQICTEYVQEALDEEVDPFSNLFINNTLRRQKRIHDNAVEHGVEVSFFWPIGLGDIIETLDPDEVDDIGVGLVELFCDSAVLAVENDVWNGYHDLGVLGRTVMDRHPEVVLVVVDALEECLERVPEDEERDHVTCDMIIEQLHSLYEWQEHSHKEVNERIEEIYKEHDIDIEEIIDDQ</sequence>
<dbReference type="Proteomes" id="UP000011531">
    <property type="component" value="Unassembled WGS sequence"/>
</dbReference>
<dbReference type="RefSeq" id="WP_008423364.1">
    <property type="nucleotide sequence ID" value="NZ_AOIA01000103.1"/>
</dbReference>
<dbReference type="AlphaFoldDB" id="L9XF37"/>
<feature type="transmembrane region" description="Helical" evidence="1">
    <location>
        <begin position="128"/>
        <end position="148"/>
    </location>
</feature>
<dbReference type="InterPro" id="IPR018723">
    <property type="entry name" value="DUF2254_membrane"/>
</dbReference>
<evidence type="ECO:0000256" key="1">
    <source>
        <dbReference type="SAM" id="Phobius"/>
    </source>
</evidence>
<keyword evidence="1" id="KW-1133">Transmembrane helix</keyword>
<accession>L9XF37</accession>
<feature type="transmembrane region" description="Helical" evidence="1">
    <location>
        <begin position="197"/>
        <end position="217"/>
    </location>
</feature>